<protein>
    <submittedName>
        <fullName evidence="1">Uncharacterized protein</fullName>
    </submittedName>
</protein>
<organism evidence="1 2">
    <name type="scientific">Symbiodinium microadriaticum</name>
    <name type="common">Dinoflagellate</name>
    <name type="synonym">Zooxanthella microadriatica</name>
    <dbReference type="NCBI Taxonomy" id="2951"/>
    <lineage>
        <taxon>Eukaryota</taxon>
        <taxon>Sar</taxon>
        <taxon>Alveolata</taxon>
        <taxon>Dinophyceae</taxon>
        <taxon>Suessiales</taxon>
        <taxon>Symbiodiniaceae</taxon>
        <taxon>Symbiodinium</taxon>
    </lineage>
</organism>
<accession>A0A1Q9DDM7</accession>
<dbReference type="EMBL" id="LSRX01000586">
    <property type="protein sequence ID" value="OLP93323.1"/>
    <property type="molecule type" value="Genomic_DNA"/>
</dbReference>
<gene>
    <name evidence="1" type="ORF">AK812_SmicGene24783</name>
</gene>
<name>A0A1Q9DDM7_SYMMI</name>
<evidence type="ECO:0000313" key="1">
    <source>
        <dbReference type="EMBL" id="OLP93323.1"/>
    </source>
</evidence>
<comment type="caution">
    <text evidence="1">The sequence shown here is derived from an EMBL/GenBank/DDBJ whole genome shotgun (WGS) entry which is preliminary data.</text>
</comment>
<evidence type="ECO:0000313" key="2">
    <source>
        <dbReference type="Proteomes" id="UP000186817"/>
    </source>
</evidence>
<reference evidence="1 2" key="1">
    <citation type="submission" date="2016-02" db="EMBL/GenBank/DDBJ databases">
        <title>Genome analysis of coral dinoflagellate symbionts highlights evolutionary adaptations to a symbiotic lifestyle.</title>
        <authorList>
            <person name="Aranda M."/>
            <person name="Li Y."/>
            <person name="Liew Y.J."/>
            <person name="Baumgarten S."/>
            <person name="Simakov O."/>
            <person name="Wilson M."/>
            <person name="Piel J."/>
            <person name="Ashoor H."/>
            <person name="Bougouffa S."/>
            <person name="Bajic V.B."/>
            <person name="Ryu T."/>
            <person name="Ravasi T."/>
            <person name="Bayer T."/>
            <person name="Micklem G."/>
            <person name="Kim H."/>
            <person name="Bhak J."/>
            <person name="Lajeunesse T.C."/>
            <person name="Voolstra C.R."/>
        </authorList>
    </citation>
    <scope>NUCLEOTIDE SEQUENCE [LARGE SCALE GENOMIC DNA]</scope>
    <source>
        <strain evidence="1 2">CCMP2467</strain>
    </source>
</reference>
<proteinExistence type="predicted"/>
<keyword evidence="2" id="KW-1185">Reference proteome</keyword>
<dbReference type="AlphaFoldDB" id="A0A1Q9DDM7"/>
<dbReference type="Proteomes" id="UP000186817">
    <property type="component" value="Unassembled WGS sequence"/>
</dbReference>
<sequence length="107" mass="11501">MLNIGERDKALDKARPRRRLLTCCNLEAATAWAGASFLQDSMYSGLRRDAVTVPMHLRLLAGELENTGPGAHAPEKSDAFLAAGASVKALWPRQITLISLAGLASWA</sequence>